<protein>
    <submittedName>
        <fullName evidence="1">Uncharacterized protein</fullName>
    </submittedName>
</protein>
<sequence>MVEEFALIEGDVVMKVIKGIPSIMFFDRVKGYIECRMARTVIVKMLGGRIGLNALLNKISLLWNPRSSTQLMDLENDFSYLAMVAKLFKDTERNEVVSCMDTSSGSTRGGTLRMARSLCRLKEALDIESEDKQSSPTSRVRIPPKYLLQMWSLWPWNGYVYGGPIGVDEERNRTVRYGGSDGVNRGSRFTELEKNEGNKQVASMDAIDGAYFE</sequence>
<feature type="non-terminal residue" evidence="1">
    <location>
        <position position="1"/>
    </location>
</feature>
<gene>
    <name evidence="1" type="ORF">Goarm_020147</name>
</gene>
<accession>A0A7J9IMU8</accession>
<dbReference type="EMBL" id="JABFAE010000002">
    <property type="protein sequence ID" value="MBA0823412.1"/>
    <property type="molecule type" value="Genomic_DNA"/>
</dbReference>
<organism evidence="1 2">
    <name type="scientific">Gossypium armourianum</name>
    <dbReference type="NCBI Taxonomy" id="34283"/>
    <lineage>
        <taxon>Eukaryota</taxon>
        <taxon>Viridiplantae</taxon>
        <taxon>Streptophyta</taxon>
        <taxon>Embryophyta</taxon>
        <taxon>Tracheophyta</taxon>
        <taxon>Spermatophyta</taxon>
        <taxon>Magnoliopsida</taxon>
        <taxon>eudicotyledons</taxon>
        <taxon>Gunneridae</taxon>
        <taxon>Pentapetalae</taxon>
        <taxon>rosids</taxon>
        <taxon>malvids</taxon>
        <taxon>Malvales</taxon>
        <taxon>Malvaceae</taxon>
        <taxon>Malvoideae</taxon>
        <taxon>Gossypium</taxon>
    </lineage>
</organism>
<reference evidence="1 2" key="1">
    <citation type="journal article" date="2019" name="Genome Biol. Evol.">
        <title>Insights into the evolution of the New World diploid cottons (Gossypium, subgenus Houzingenia) based on genome sequencing.</title>
        <authorList>
            <person name="Grover C.E."/>
            <person name="Arick M.A. 2nd"/>
            <person name="Thrash A."/>
            <person name="Conover J.L."/>
            <person name="Sanders W.S."/>
            <person name="Peterson D.G."/>
            <person name="Frelichowski J.E."/>
            <person name="Scheffler J.A."/>
            <person name="Scheffler B.E."/>
            <person name="Wendel J.F."/>
        </authorList>
    </citation>
    <scope>NUCLEOTIDE SEQUENCE [LARGE SCALE GENOMIC DNA]</scope>
    <source>
        <strain evidence="1">6</strain>
        <tissue evidence="1">Leaf</tissue>
    </source>
</reference>
<dbReference type="AlphaFoldDB" id="A0A7J9IMU8"/>
<keyword evidence="2" id="KW-1185">Reference proteome</keyword>
<evidence type="ECO:0000313" key="2">
    <source>
        <dbReference type="Proteomes" id="UP000593575"/>
    </source>
</evidence>
<name>A0A7J9IMU8_9ROSI</name>
<evidence type="ECO:0000313" key="1">
    <source>
        <dbReference type="EMBL" id="MBA0823412.1"/>
    </source>
</evidence>
<dbReference type="Proteomes" id="UP000593575">
    <property type="component" value="Unassembled WGS sequence"/>
</dbReference>
<proteinExistence type="predicted"/>
<comment type="caution">
    <text evidence="1">The sequence shown here is derived from an EMBL/GenBank/DDBJ whole genome shotgun (WGS) entry which is preliminary data.</text>
</comment>